<proteinExistence type="predicted"/>
<evidence type="ECO:0000313" key="3">
    <source>
        <dbReference type="Proteomes" id="UP001234989"/>
    </source>
</evidence>
<feature type="domain" description="Reverse transcriptase" evidence="1">
    <location>
        <begin position="122"/>
        <end position="306"/>
    </location>
</feature>
<gene>
    <name evidence="2" type="ORF">MTR67_003953</name>
</gene>
<dbReference type="Pfam" id="PF00078">
    <property type="entry name" value="RVT_1"/>
    <property type="match status" value="1"/>
</dbReference>
<sequence>MENIATDRGLTEDEATEKARLLLNLEDLIKNEEIYWRQRSRSIWLKEGDKNTKFFHKIANAHKRLTGEEKEDLGRSFHEEKVLRCLKQCATDKVPGPDGFTMGFYIKCWEVVKGDIMETFQHFHEQGRFERSLNSTFIALIPKNKGAKELRDFTPISLIGSMYKIFSKVLTERLKKVMSKLVDSQQLAFIKGRQIMDAVLIANEVVDSRLVSKKLGILCKLDIEKAYDHVNWDFLMGMLEKMGFGHKWRQWIKFCISSANFSVLVNGSPVGFFRSQRGLRQGDPLSPFLFILVMEGLKQYDQECMQ</sequence>
<dbReference type="SUPFAM" id="SSF56672">
    <property type="entry name" value="DNA/RNA polymerases"/>
    <property type="match status" value="1"/>
</dbReference>
<name>A0AAF0TAW5_SOLVR</name>
<dbReference type="Proteomes" id="UP001234989">
    <property type="component" value="Chromosome 1"/>
</dbReference>
<organism evidence="2 3">
    <name type="scientific">Solanum verrucosum</name>
    <dbReference type="NCBI Taxonomy" id="315347"/>
    <lineage>
        <taxon>Eukaryota</taxon>
        <taxon>Viridiplantae</taxon>
        <taxon>Streptophyta</taxon>
        <taxon>Embryophyta</taxon>
        <taxon>Tracheophyta</taxon>
        <taxon>Spermatophyta</taxon>
        <taxon>Magnoliopsida</taxon>
        <taxon>eudicotyledons</taxon>
        <taxon>Gunneridae</taxon>
        <taxon>Pentapetalae</taxon>
        <taxon>asterids</taxon>
        <taxon>lamiids</taxon>
        <taxon>Solanales</taxon>
        <taxon>Solanaceae</taxon>
        <taxon>Solanoideae</taxon>
        <taxon>Solaneae</taxon>
        <taxon>Solanum</taxon>
    </lineage>
</organism>
<reference evidence="2" key="1">
    <citation type="submission" date="2023-08" db="EMBL/GenBank/DDBJ databases">
        <title>A de novo genome assembly of Solanum verrucosum Schlechtendal, a Mexican diploid species geographically isolated from the other diploid A-genome species in potato relatives.</title>
        <authorList>
            <person name="Hosaka K."/>
        </authorList>
    </citation>
    <scope>NUCLEOTIDE SEQUENCE</scope>
    <source>
        <tissue evidence="2">Young leaves</tissue>
    </source>
</reference>
<evidence type="ECO:0000313" key="2">
    <source>
        <dbReference type="EMBL" id="WMV10568.1"/>
    </source>
</evidence>
<evidence type="ECO:0000259" key="1">
    <source>
        <dbReference type="PROSITE" id="PS50878"/>
    </source>
</evidence>
<dbReference type="InterPro" id="IPR043502">
    <property type="entry name" value="DNA/RNA_pol_sf"/>
</dbReference>
<dbReference type="CDD" id="cd01650">
    <property type="entry name" value="RT_nLTR_like"/>
    <property type="match status" value="1"/>
</dbReference>
<dbReference type="AlphaFoldDB" id="A0AAF0TAW5"/>
<keyword evidence="3" id="KW-1185">Reference proteome</keyword>
<dbReference type="PROSITE" id="PS50878">
    <property type="entry name" value="RT_POL"/>
    <property type="match status" value="1"/>
</dbReference>
<accession>A0AAF0TAW5</accession>
<dbReference type="EMBL" id="CP133612">
    <property type="protein sequence ID" value="WMV10568.1"/>
    <property type="molecule type" value="Genomic_DNA"/>
</dbReference>
<protein>
    <recommendedName>
        <fullName evidence="1">Reverse transcriptase domain-containing protein</fullName>
    </recommendedName>
</protein>
<dbReference type="InterPro" id="IPR052343">
    <property type="entry name" value="Retrotransposon-Effector_Assoc"/>
</dbReference>
<dbReference type="PANTHER" id="PTHR46890">
    <property type="entry name" value="NON-LTR RETROLELEMENT REVERSE TRANSCRIPTASE-LIKE PROTEIN-RELATED"/>
    <property type="match status" value="1"/>
</dbReference>
<dbReference type="InterPro" id="IPR000477">
    <property type="entry name" value="RT_dom"/>
</dbReference>
<dbReference type="PANTHER" id="PTHR46890:SF50">
    <property type="entry name" value="RNA-DIRECTED DNA POLYMERASE, EUKARYOTA, REVERSE TRANSCRIPTASE ZINC-BINDING DOMAIN PROTEIN-RELATED"/>
    <property type="match status" value="1"/>
</dbReference>